<protein>
    <submittedName>
        <fullName evidence="2">Uncharacterized protein</fullName>
    </submittedName>
</protein>
<comment type="caution">
    <text evidence="2">The sequence shown here is derived from an EMBL/GenBank/DDBJ whole genome shotgun (WGS) entry which is preliminary data.</text>
</comment>
<feature type="transmembrane region" description="Helical" evidence="1">
    <location>
        <begin position="24"/>
        <end position="48"/>
    </location>
</feature>
<organism evidence="2 3">
    <name type="scientific">Winogradskyella endarachnes</name>
    <dbReference type="NCBI Taxonomy" id="2681965"/>
    <lineage>
        <taxon>Bacteria</taxon>
        <taxon>Pseudomonadati</taxon>
        <taxon>Bacteroidota</taxon>
        <taxon>Flavobacteriia</taxon>
        <taxon>Flavobacteriales</taxon>
        <taxon>Flavobacteriaceae</taxon>
        <taxon>Winogradskyella</taxon>
    </lineage>
</organism>
<reference evidence="2 3" key="1">
    <citation type="submission" date="2019-12" db="EMBL/GenBank/DDBJ databases">
        <authorList>
            <person name="Li J."/>
        </authorList>
    </citation>
    <scope>NUCLEOTIDE SEQUENCE [LARGE SCALE GENOMIC DNA]</scope>
    <source>
        <strain evidence="2 3">HL2-2</strain>
    </source>
</reference>
<keyword evidence="3" id="KW-1185">Reference proteome</keyword>
<keyword evidence="1" id="KW-0812">Transmembrane</keyword>
<keyword evidence="1" id="KW-1133">Transmembrane helix</keyword>
<dbReference type="AlphaFoldDB" id="A0A6L6UC30"/>
<feature type="transmembrane region" description="Helical" evidence="1">
    <location>
        <begin position="99"/>
        <end position="117"/>
    </location>
</feature>
<dbReference type="EMBL" id="WOWS01000009">
    <property type="protein sequence ID" value="MUU79860.1"/>
    <property type="molecule type" value="Genomic_DNA"/>
</dbReference>
<dbReference type="RefSeq" id="WP_157364916.1">
    <property type="nucleotide sequence ID" value="NZ_WOWS01000009.1"/>
</dbReference>
<accession>A0A6L6UC30</accession>
<keyword evidence="1" id="KW-0472">Membrane</keyword>
<evidence type="ECO:0000256" key="1">
    <source>
        <dbReference type="SAM" id="Phobius"/>
    </source>
</evidence>
<evidence type="ECO:0000313" key="3">
    <source>
        <dbReference type="Proteomes" id="UP000478208"/>
    </source>
</evidence>
<dbReference type="Proteomes" id="UP000478208">
    <property type="component" value="Unassembled WGS sequence"/>
</dbReference>
<proteinExistence type="predicted"/>
<name>A0A6L6UC30_9FLAO</name>
<gene>
    <name evidence="2" type="ORF">GN138_15535</name>
</gene>
<feature type="transmembrane region" description="Helical" evidence="1">
    <location>
        <begin position="60"/>
        <end position="78"/>
    </location>
</feature>
<sequence length="119" mass="13897">MLDTFYITIFNLYKKRLGKKSIKVALLYINFLSLSIVFALATFLLAFAKQMKILIMSNTKFYVLMLLVSLFIIFMNWMRYNGKKRTILNAKSNRINLSIYLLWLLPLGCLAIAVILFQV</sequence>
<evidence type="ECO:0000313" key="2">
    <source>
        <dbReference type="EMBL" id="MUU79860.1"/>
    </source>
</evidence>